<proteinExistence type="predicted"/>
<dbReference type="SMART" id="SM00448">
    <property type="entry name" value="REC"/>
    <property type="match status" value="1"/>
</dbReference>
<sequence length="122" mass="13598">MVTFLKKRHLSELVSAENGKLAVEAVERMPNGFDVIFMDISMPVMNGLEATRAIRALERESDGRQPAIIIALTGLSSSRDESEALASGVDFFLTKPVSFREVSRLLDKWGRDGLKKERKSET</sequence>
<evidence type="ECO:0000256" key="3">
    <source>
        <dbReference type="ARBA" id="ARBA00022679"/>
    </source>
</evidence>
<evidence type="ECO:0000256" key="4">
    <source>
        <dbReference type="ARBA" id="ARBA00022777"/>
    </source>
</evidence>
<evidence type="ECO:0000259" key="6">
    <source>
        <dbReference type="PROSITE" id="PS50110"/>
    </source>
</evidence>
<accession>A0A9W9WCH0</accession>
<comment type="caution">
    <text evidence="7">The sequence shown here is derived from an EMBL/GenBank/DDBJ whole genome shotgun (WGS) entry which is preliminary data.</text>
</comment>
<evidence type="ECO:0000256" key="1">
    <source>
        <dbReference type="ARBA" id="ARBA00000085"/>
    </source>
</evidence>
<gene>
    <name evidence="7" type="ORF">N7509_000019</name>
</gene>
<dbReference type="GeneID" id="81363646"/>
<dbReference type="GO" id="GO:0009927">
    <property type="term" value="F:histidine phosphotransfer kinase activity"/>
    <property type="evidence" value="ECO:0007669"/>
    <property type="project" value="TreeGrafter"/>
</dbReference>
<dbReference type="PROSITE" id="PS50110">
    <property type="entry name" value="RESPONSE_REGULATORY"/>
    <property type="match status" value="1"/>
</dbReference>
<evidence type="ECO:0000256" key="5">
    <source>
        <dbReference type="PROSITE-ProRule" id="PRU00169"/>
    </source>
</evidence>
<dbReference type="InterPro" id="IPR011006">
    <property type="entry name" value="CheY-like_superfamily"/>
</dbReference>
<dbReference type="Pfam" id="PF00072">
    <property type="entry name" value="Response_reg"/>
    <property type="match status" value="1"/>
</dbReference>
<feature type="domain" description="Response regulatory" evidence="6">
    <location>
        <begin position="1"/>
        <end position="110"/>
    </location>
</feature>
<dbReference type="GO" id="GO:0005886">
    <property type="term" value="C:plasma membrane"/>
    <property type="evidence" value="ECO:0007669"/>
    <property type="project" value="TreeGrafter"/>
</dbReference>
<comment type="catalytic activity">
    <reaction evidence="1">
        <text>ATP + protein L-histidine = ADP + protein N-phospho-L-histidine.</text>
        <dbReference type="EC" id="2.7.13.3"/>
    </reaction>
</comment>
<dbReference type="EMBL" id="JAPZBU010000001">
    <property type="protein sequence ID" value="KAJ5414921.1"/>
    <property type="molecule type" value="Genomic_DNA"/>
</dbReference>
<dbReference type="AlphaFoldDB" id="A0A9W9WCH0"/>
<keyword evidence="4" id="KW-0418">Kinase</keyword>
<keyword evidence="3" id="KW-0808">Transferase</keyword>
<dbReference type="SUPFAM" id="SSF52172">
    <property type="entry name" value="CheY-like"/>
    <property type="match status" value="1"/>
</dbReference>
<dbReference type="Proteomes" id="UP001147747">
    <property type="component" value="Unassembled WGS sequence"/>
</dbReference>
<dbReference type="PANTHER" id="PTHR43047:SF72">
    <property type="entry name" value="OSMOSENSING HISTIDINE PROTEIN KINASE SLN1"/>
    <property type="match status" value="1"/>
</dbReference>
<dbReference type="CDD" id="cd17546">
    <property type="entry name" value="REC_hyHK_CKI1_RcsC-like"/>
    <property type="match status" value="1"/>
</dbReference>
<dbReference type="InterPro" id="IPR001789">
    <property type="entry name" value="Sig_transdc_resp-reg_receiver"/>
</dbReference>
<keyword evidence="8" id="KW-1185">Reference proteome</keyword>
<dbReference type="Gene3D" id="3.40.50.2300">
    <property type="match status" value="1"/>
</dbReference>
<reference evidence="7" key="2">
    <citation type="journal article" date="2023" name="IMA Fungus">
        <title>Comparative genomic study of the Penicillium genus elucidates a diverse pangenome and 15 lateral gene transfer events.</title>
        <authorList>
            <person name="Petersen C."/>
            <person name="Sorensen T."/>
            <person name="Nielsen M.R."/>
            <person name="Sondergaard T.E."/>
            <person name="Sorensen J.L."/>
            <person name="Fitzpatrick D.A."/>
            <person name="Frisvad J.C."/>
            <person name="Nielsen K.L."/>
        </authorList>
    </citation>
    <scope>NUCLEOTIDE SEQUENCE</scope>
    <source>
        <strain evidence="7">IBT 29677</strain>
    </source>
</reference>
<evidence type="ECO:0000313" key="8">
    <source>
        <dbReference type="Proteomes" id="UP001147747"/>
    </source>
</evidence>
<protein>
    <recommendedName>
        <fullName evidence="2">histidine kinase</fullName>
        <ecNumber evidence="2">2.7.13.3</ecNumber>
    </recommendedName>
</protein>
<feature type="modified residue" description="4-aspartylphosphate" evidence="5">
    <location>
        <position position="39"/>
    </location>
</feature>
<evidence type="ECO:0000313" key="7">
    <source>
        <dbReference type="EMBL" id="KAJ5414921.1"/>
    </source>
</evidence>
<dbReference type="RefSeq" id="XP_056494767.1">
    <property type="nucleotide sequence ID" value="XM_056624666.1"/>
</dbReference>
<organism evidence="7 8">
    <name type="scientific">Penicillium cosmopolitanum</name>
    <dbReference type="NCBI Taxonomy" id="1131564"/>
    <lineage>
        <taxon>Eukaryota</taxon>
        <taxon>Fungi</taxon>
        <taxon>Dikarya</taxon>
        <taxon>Ascomycota</taxon>
        <taxon>Pezizomycotina</taxon>
        <taxon>Eurotiomycetes</taxon>
        <taxon>Eurotiomycetidae</taxon>
        <taxon>Eurotiales</taxon>
        <taxon>Aspergillaceae</taxon>
        <taxon>Penicillium</taxon>
    </lineage>
</organism>
<dbReference type="EC" id="2.7.13.3" evidence="2"/>
<dbReference type="PANTHER" id="PTHR43047">
    <property type="entry name" value="TWO-COMPONENT HISTIDINE PROTEIN KINASE"/>
    <property type="match status" value="1"/>
</dbReference>
<evidence type="ECO:0000256" key="2">
    <source>
        <dbReference type="ARBA" id="ARBA00012438"/>
    </source>
</evidence>
<reference evidence="7" key="1">
    <citation type="submission" date="2022-12" db="EMBL/GenBank/DDBJ databases">
        <authorList>
            <person name="Petersen C."/>
        </authorList>
    </citation>
    <scope>NUCLEOTIDE SEQUENCE</scope>
    <source>
        <strain evidence="7">IBT 29677</strain>
    </source>
</reference>
<dbReference type="OrthoDB" id="60033at2759"/>
<keyword evidence="5" id="KW-0597">Phosphoprotein</keyword>
<name>A0A9W9WCH0_9EURO</name>
<dbReference type="GO" id="GO:0000155">
    <property type="term" value="F:phosphorelay sensor kinase activity"/>
    <property type="evidence" value="ECO:0007669"/>
    <property type="project" value="TreeGrafter"/>
</dbReference>